<dbReference type="EMBL" id="SCLX01000035">
    <property type="protein sequence ID" value="RXF57511.1"/>
    <property type="molecule type" value="Genomic_DNA"/>
</dbReference>
<dbReference type="Pfam" id="PF00874">
    <property type="entry name" value="PRD"/>
    <property type="match status" value="1"/>
</dbReference>
<dbReference type="InterPro" id="IPR011608">
    <property type="entry name" value="PRD"/>
</dbReference>
<dbReference type="Proteomes" id="UP001434419">
    <property type="component" value="Unassembled WGS sequence"/>
</dbReference>
<evidence type="ECO:0000259" key="5">
    <source>
        <dbReference type="PROSITE" id="PS51094"/>
    </source>
</evidence>
<gene>
    <name evidence="8" type="ORF">ABVC42_06620</name>
    <name evidence="9" type="ORF">ERD32_06810</name>
</gene>
<keyword evidence="2" id="KW-0677">Repeat</keyword>
<dbReference type="InterPro" id="IPR050661">
    <property type="entry name" value="BglG_antiterminators"/>
</dbReference>
<dbReference type="SUPFAM" id="SSF52794">
    <property type="entry name" value="PTS system IIB component-like"/>
    <property type="match status" value="1"/>
</dbReference>
<dbReference type="GO" id="GO:0008982">
    <property type="term" value="F:protein-N(PI)-phosphohistidine-sugar phosphotransferase activity"/>
    <property type="evidence" value="ECO:0007669"/>
    <property type="project" value="InterPro"/>
</dbReference>
<evidence type="ECO:0000259" key="7">
    <source>
        <dbReference type="PROSITE" id="PS51372"/>
    </source>
</evidence>
<evidence type="ECO:0000259" key="6">
    <source>
        <dbReference type="PROSITE" id="PS51099"/>
    </source>
</evidence>
<dbReference type="PROSITE" id="PS51372">
    <property type="entry name" value="PRD_2"/>
    <property type="match status" value="1"/>
</dbReference>
<dbReference type="GO" id="GO:0006355">
    <property type="term" value="P:regulation of DNA-templated transcription"/>
    <property type="evidence" value="ECO:0007669"/>
    <property type="project" value="InterPro"/>
</dbReference>
<dbReference type="SUPFAM" id="SSF46785">
    <property type="entry name" value="Winged helix' DNA-binding domain"/>
    <property type="match status" value="1"/>
</dbReference>
<keyword evidence="4" id="KW-0804">Transcription</keyword>
<dbReference type="EMBL" id="JBETVU010000012">
    <property type="protein sequence ID" value="MES5149598.1"/>
    <property type="molecule type" value="Genomic_DNA"/>
</dbReference>
<dbReference type="InterPro" id="IPR016152">
    <property type="entry name" value="PTrfase/Anion_transptr"/>
</dbReference>
<feature type="domain" description="PRD" evidence="7">
    <location>
        <begin position="286"/>
        <end position="392"/>
    </location>
</feature>
<evidence type="ECO:0000313" key="11">
    <source>
        <dbReference type="Proteomes" id="UP001434419"/>
    </source>
</evidence>
<comment type="caution">
    <text evidence="9">The sequence shown here is derived from an EMBL/GenBank/DDBJ whole genome shotgun (WGS) entry which is preliminary data.</text>
</comment>
<keyword evidence="1" id="KW-0808">Transferase</keyword>
<dbReference type="PROSITE" id="PS51099">
    <property type="entry name" value="PTS_EIIB_TYPE_2"/>
    <property type="match status" value="1"/>
</dbReference>
<evidence type="ECO:0000256" key="2">
    <source>
        <dbReference type="ARBA" id="ARBA00022737"/>
    </source>
</evidence>
<protein>
    <submittedName>
        <fullName evidence="9">HTH domain-containing protein</fullName>
    </submittedName>
</protein>
<dbReference type="InterPro" id="IPR013011">
    <property type="entry name" value="PTS_EIIB_2"/>
</dbReference>
<reference evidence="9 10" key="1">
    <citation type="submission" date="2019-01" db="EMBL/GenBank/DDBJ databases">
        <title>The genome sequence of Lactobacillus crispatus L49.</title>
        <authorList>
            <person name="Zhong J."/>
            <person name="Zhang J."/>
        </authorList>
    </citation>
    <scope>NUCLEOTIDE SEQUENCE [LARGE SCALE GENOMIC DNA]</scope>
    <source>
        <strain evidence="9 10">L49</strain>
    </source>
</reference>
<sequence>MESIDTRNLINYFAEQKRYVTLDELCNYFDVSQRTIFYRIKKANALLTSKDITPIKNVRNLGYILNAQAISAWKQQNINENKNLQHNENKQNRLKEIIWKFFIQNSPITINQLIDDMDVSRNTIINDLKDIRQNYSELKLNIDSNGHLLKSSEEEKSRFIFNELQKHNSGLIAHKIDKLPFPIIEDSKVKSDIEILEEDISSRFTENAISKLKRILKFRIWRISMGNMIVDIDITDNDIQESTVNVLSAVTDFTQRYGIGIKSEILFFSELILCSQADAVNYVTESFKDKILDVAQDIVNRYASISGIKIQSPKFVIALSNHLYASYFRSKFNFDFNSEALSDVVHKFPEMVKFVQLSCSPLAKLFSKPISINEIALISLYFISYDDLSDNISHVLDRNDNIRDSLQSEVLLVCTSGVSSSAILYSNLHKQYPLITFSKSLSIDELNKILRIPNTAKLIITTSPLNTKNIDLPVVQVKAMMDSEDHVKVENQLRYYFPQLFINREKTLDNLISIIQRNAQIKNISNLRKDLDNYLYPTKDTVKRDKNKHNLMDLLNRSSIKIIDNLMNGTDLNPIIKELSEELEKKNIVTSGYCDDILSLIDKYGPYMLLSSDTFLAHAAPSKHTRKMEIEIGILKRPIKISVNNIEEKIKCVIVLVPGFHHEHDKALTQLINIITNRRLYDQILSETDTDKMYKLIKNSVQ</sequence>
<dbReference type="Gene3D" id="3.40.930.10">
    <property type="entry name" value="Mannitol-specific EII, Chain A"/>
    <property type="match status" value="1"/>
</dbReference>
<name>A0A4Q0LQF2_9LACO</name>
<dbReference type="Gene3D" id="1.10.10.10">
    <property type="entry name" value="Winged helix-like DNA-binding domain superfamily/Winged helix DNA-binding domain"/>
    <property type="match status" value="2"/>
</dbReference>
<dbReference type="SUPFAM" id="SSF63520">
    <property type="entry name" value="PTS-regulatory domain, PRD"/>
    <property type="match status" value="1"/>
</dbReference>
<dbReference type="InterPro" id="IPR036390">
    <property type="entry name" value="WH_DNA-bd_sf"/>
</dbReference>
<dbReference type="InterPro" id="IPR036388">
    <property type="entry name" value="WH-like_DNA-bd_sf"/>
</dbReference>
<dbReference type="Pfam" id="PF08279">
    <property type="entry name" value="HTH_11"/>
    <property type="match status" value="1"/>
</dbReference>
<evidence type="ECO:0000313" key="10">
    <source>
        <dbReference type="Proteomes" id="UP000289808"/>
    </source>
</evidence>
<proteinExistence type="predicted"/>
<dbReference type="Gene3D" id="3.40.50.2300">
    <property type="match status" value="1"/>
</dbReference>
<dbReference type="PANTHER" id="PTHR30185:SF18">
    <property type="entry name" value="TRANSCRIPTIONAL REGULATOR MTLR"/>
    <property type="match status" value="1"/>
</dbReference>
<dbReference type="InterPro" id="IPR036095">
    <property type="entry name" value="PTS_EIIB-like_sf"/>
</dbReference>
<dbReference type="SUPFAM" id="SSF55804">
    <property type="entry name" value="Phoshotransferase/anion transport protein"/>
    <property type="match status" value="1"/>
</dbReference>
<organism evidence="9 10">
    <name type="scientific">Lactobacillus crispatus</name>
    <dbReference type="NCBI Taxonomy" id="47770"/>
    <lineage>
        <taxon>Bacteria</taxon>
        <taxon>Bacillati</taxon>
        <taxon>Bacillota</taxon>
        <taxon>Bacilli</taxon>
        <taxon>Lactobacillales</taxon>
        <taxon>Lactobacillaceae</taxon>
        <taxon>Lactobacillus</taxon>
    </lineage>
</organism>
<evidence type="ECO:0000313" key="8">
    <source>
        <dbReference type="EMBL" id="MES5149598.1"/>
    </source>
</evidence>
<dbReference type="PANTHER" id="PTHR30185">
    <property type="entry name" value="CRYPTIC BETA-GLUCOSIDE BGL OPERON ANTITERMINATOR"/>
    <property type="match status" value="1"/>
</dbReference>
<evidence type="ECO:0000256" key="1">
    <source>
        <dbReference type="ARBA" id="ARBA00022679"/>
    </source>
</evidence>
<evidence type="ECO:0000313" key="9">
    <source>
        <dbReference type="EMBL" id="RXF57511.1"/>
    </source>
</evidence>
<dbReference type="PROSITE" id="PS51094">
    <property type="entry name" value="PTS_EIIA_TYPE_2"/>
    <property type="match status" value="1"/>
</dbReference>
<dbReference type="AlphaFoldDB" id="A0A4Q0LQF2"/>
<dbReference type="Gene3D" id="1.10.1790.10">
    <property type="entry name" value="PRD domain"/>
    <property type="match status" value="1"/>
</dbReference>
<accession>A0A4Q0LQF2</accession>
<keyword evidence="3" id="KW-0805">Transcription regulation</keyword>
<dbReference type="Pfam" id="PF00359">
    <property type="entry name" value="PTS_EIIA_2"/>
    <property type="match status" value="1"/>
</dbReference>
<feature type="domain" description="PTS EIIB type-2" evidence="6">
    <location>
        <begin position="408"/>
        <end position="501"/>
    </location>
</feature>
<dbReference type="InterPro" id="IPR036634">
    <property type="entry name" value="PRD_sf"/>
</dbReference>
<dbReference type="InterPro" id="IPR002178">
    <property type="entry name" value="PTS_EIIA_type-2_dom"/>
</dbReference>
<evidence type="ECO:0000256" key="3">
    <source>
        <dbReference type="ARBA" id="ARBA00023015"/>
    </source>
</evidence>
<dbReference type="Proteomes" id="UP000289808">
    <property type="component" value="Unassembled WGS sequence"/>
</dbReference>
<dbReference type="InterPro" id="IPR013196">
    <property type="entry name" value="HTH_11"/>
</dbReference>
<dbReference type="CDD" id="cd05568">
    <property type="entry name" value="PTS_IIB_bgl_like"/>
    <property type="match status" value="1"/>
</dbReference>
<dbReference type="GO" id="GO:0009401">
    <property type="term" value="P:phosphoenolpyruvate-dependent sugar phosphotransferase system"/>
    <property type="evidence" value="ECO:0007669"/>
    <property type="project" value="InterPro"/>
</dbReference>
<feature type="domain" description="PTS EIIA type-2" evidence="5">
    <location>
        <begin position="553"/>
        <end position="700"/>
    </location>
</feature>
<reference evidence="8" key="2">
    <citation type="submission" date="2024-06" db="EMBL/GenBank/DDBJ databases">
        <title>Vaginal Lactobacillus fatty acid response mechanisms reveal a metabolite-targeted strategy for bacterial vaginosis treatment.</title>
        <authorList>
            <person name="Zhu M."/>
            <person name="Blainey P.C."/>
            <person name="Bloom S.M."/>
            <person name="Kwon D.S."/>
        </authorList>
    </citation>
    <scope>NUCLEOTIDE SEQUENCE</scope>
    <source>
        <strain evidence="8">194_F1_1</strain>
    </source>
</reference>
<evidence type="ECO:0000256" key="4">
    <source>
        <dbReference type="ARBA" id="ARBA00023163"/>
    </source>
</evidence>
<keyword evidence="11" id="KW-1185">Reference proteome</keyword>
<dbReference type="RefSeq" id="WP_060463951.1">
    <property type="nucleotide sequence ID" value="NZ_CAZZQD010000001.1"/>
</dbReference>